<organism evidence="2 3">
    <name type="scientific">Luedemannella flava</name>
    <dbReference type="NCBI Taxonomy" id="349316"/>
    <lineage>
        <taxon>Bacteria</taxon>
        <taxon>Bacillati</taxon>
        <taxon>Actinomycetota</taxon>
        <taxon>Actinomycetes</taxon>
        <taxon>Micromonosporales</taxon>
        <taxon>Micromonosporaceae</taxon>
        <taxon>Luedemannella</taxon>
    </lineage>
</organism>
<feature type="transmembrane region" description="Helical" evidence="1">
    <location>
        <begin position="21"/>
        <end position="44"/>
    </location>
</feature>
<reference evidence="2 3" key="1">
    <citation type="journal article" date="2019" name="Int. J. Syst. Evol. Microbiol.">
        <title>The Global Catalogue of Microorganisms (GCM) 10K type strain sequencing project: providing services to taxonomists for standard genome sequencing and annotation.</title>
        <authorList>
            <consortium name="The Broad Institute Genomics Platform"/>
            <consortium name="The Broad Institute Genome Sequencing Center for Infectious Disease"/>
            <person name="Wu L."/>
            <person name="Ma J."/>
        </authorList>
    </citation>
    <scope>NUCLEOTIDE SEQUENCE [LARGE SCALE GENOMIC DNA]</scope>
    <source>
        <strain evidence="2 3">JCM 13250</strain>
    </source>
</reference>
<gene>
    <name evidence="2" type="ORF">GCM10009682_60310</name>
</gene>
<accession>A0ABN2MQE2</accession>
<evidence type="ECO:0000256" key="1">
    <source>
        <dbReference type="SAM" id="Phobius"/>
    </source>
</evidence>
<keyword evidence="1" id="KW-0812">Transmembrane</keyword>
<keyword evidence="1" id="KW-0472">Membrane</keyword>
<dbReference type="EMBL" id="BAAALT010000279">
    <property type="protein sequence ID" value="GAA1833801.1"/>
    <property type="molecule type" value="Genomic_DNA"/>
</dbReference>
<name>A0ABN2MQE2_9ACTN</name>
<keyword evidence="3" id="KW-1185">Reference proteome</keyword>
<sequence length="523" mass="55581">MTRVFRAIAARRARLADDSGASLVLALIFITVVAVVMGVVLSFAETNLRTTRALRSQAATASAADGAAKAAIDRITGNTYDLQDGSNCFGSGSTLTLPNFYTDAGVAGSAMVECQLDGTNSDLADVNSHNRPANALTVLGRPGTIPDNDAIYAKINGTSSTMKVKGGVVANADVNIFHGTLNAIGGTQARGTCSGNITPTACTNPGVDAVAPVYSTPPAPVVDRTDVPTCQTNPANPITFEPGLYTDWDKLNKAMSCKNKLYHFKPGNYFFDFDGVWKMVDGNVIGGKMTGNYKNSTNITNLAGACVSPVPPDDTTPWTHPDTDDGVTFVFGRKARLLIENDAQVALCGRYREAAPPIVIQGLMENLGYTITSPVSKQRTGTMLGRQTNATNCVDSFTCALITTDKNANDFKAHILGTVYAPQDWVDLSLKKELEFYFHAGVIVNRFSVDGTGNTLAPTPMFAIPEKSPAPSRTVVWLKVYLCPGSGTCTAGAGQKRLLVKVNITDSRTNARGITVLNWSVQR</sequence>
<dbReference type="Proteomes" id="UP001500218">
    <property type="component" value="Unassembled WGS sequence"/>
</dbReference>
<comment type="caution">
    <text evidence="2">The sequence shown here is derived from an EMBL/GenBank/DDBJ whole genome shotgun (WGS) entry which is preliminary data.</text>
</comment>
<dbReference type="RefSeq" id="WP_344139761.1">
    <property type="nucleotide sequence ID" value="NZ_BAAALT010000279.1"/>
</dbReference>
<evidence type="ECO:0000313" key="2">
    <source>
        <dbReference type="EMBL" id="GAA1833801.1"/>
    </source>
</evidence>
<evidence type="ECO:0000313" key="3">
    <source>
        <dbReference type="Proteomes" id="UP001500218"/>
    </source>
</evidence>
<proteinExistence type="predicted"/>
<evidence type="ECO:0008006" key="4">
    <source>
        <dbReference type="Google" id="ProtNLM"/>
    </source>
</evidence>
<protein>
    <recommendedName>
        <fullName evidence="4">Flp pilus-assembly TadG-like N-terminal domain-containing protein</fullName>
    </recommendedName>
</protein>
<keyword evidence="1" id="KW-1133">Transmembrane helix</keyword>